<dbReference type="InterPro" id="IPR005467">
    <property type="entry name" value="His_kinase_dom"/>
</dbReference>
<dbReference type="Pfam" id="PF02518">
    <property type="entry name" value="HATPase_c"/>
    <property type="match status" value="1"/>
</dbReference>
<keyword evidence="10" id="KW-0067">ATP-binding</keyword>
<dbReference type="GO" id="GO:0004673">
    <property type="term" value="F:protein histidine kinase activity"/>
    <property type="evidence" value="ECO:0007669"/>
    <property type="project" value="UniProtKB-EC"/>
</dbReference>
<evidence type="ECO:0000256" key="6">
    <source>
        <dbReference type="ARBA" id="ARBA00022679"/>
    </source>
</evidence>
<keyword evidence="9" id="KW-0418">Kinase</keyword>
<dbReference type="PANTHER" id="PTHR43065">
    <property type="entry name" value="SENSOR HISTIDINE KINASE"/>
    <property type="match status" value="1"/>
</dbReference>
<evidence type="ECO:0000259" key="14">
    <source>
        <dbReference type="PROSITE" id="PS50109"/>
    </source>
</evidence>
<dbReference type="SUPFAM" id="SSF55785">
    <property type="entry name" value="PYP-like sensor domain (PAS domain)"/>
    <property type="match status" value="1"/>
</dbReference>
<keyword evidence="6" id="KW-0808">Transferase</keyword>
<keyword evidence="7 13" id="KW-0812">Transmembrane</keyword>
<feature type="transmembrane region" description="Helical" evidence="13">
    <location>
        <begin position="291"/>
        <end position="308"/>
    </location>
</feature>
<dbReference type="InterPro" id="IPR017055">
    <property type="entry name" value="Sig_transdc_His_kinase_DctB"/>
</dbReference>
<dbReference type="InterPro" id="IPR029151">
    <property type="entry name" value="Sensor-like_sf"/>
</dbReference>
<name>A0A1Y5E6W7_COLPS</name>
<feature type="transmembrane region" description="Helical" evidence="13">
    <location>
        <begin position="12"/>
        <end position="30"/>
    </location>
</feature>
<evidence type="ECO:0000313" key="15">
    <source>
        <dbReference type="EMBL" id="OUR78169.1"/>
    </source>
</evidence>
<sequence>MATLFKRKNIPLLFGLTFVSLVIMVHLIWIKDTQSASLLRLSLIEKTLLSTFEKYQYLPKLLSHDTRLRLAVEDNDYGSQLNELLKSMQISAGVDILYLMNNKGTVIATSNYDSPTSFMNNKYEFRPYFEQSMREGSGLYYGVGITSKIPGYFISSRIEGFNSGFGVIVAKVEPNNIEQSWQQLIGDVLVVDDNDVVIMSAKKSWKYNSLTALSPKQLQRISKQRQFAGQIPKLIVDNTYTLNLAAVTLWNINDQHFLMESVQLGNKESTLLKNWRLYYALPFNTIIEKTLYSSLIIALLLYGLYVFIKHRRFIEYTRNMKAEINQKHRAEMQLIIDQTKVGILTLDQKGNILSNNATFQEMCNHDDNTIIKGKNISEFVGLPKKFEEAINITETFTETSLTESPFTKNSNNPLLPIMYIISPININDSLYLMTIVNITKRKKVEEALSFANFRLEKLVEERTLALDVAQKELIRQDKMVVLGRMAAAIVHELSQPLVAFKSALASIAIKQQRNDWQGVNTSINNLLPLCHNMQDILIQLKSFAYQGGGSTKAQSVELNNLINRLLSTYLEDNSTVIDITLDKQQPLVNINSTKLEIAIGNLVRNALDAVEKSEAPKVLVSTKVIDLYALVIVEDNGGCMDESVVEHIFEPFFTTKSIGKGLGLGLAITNNIIKEYDGNIEVKCLENSTRFTISLPLSLNNKTL</sequence>
<dbReference type="Gene3D" id="3.30.450.20">
    <property type="entry name" value="PAS domain"/>
    <property type="match status" value="3"/>
</dbReference>
<comment type="caution">
    <text evidence="15">The sequence shown here is derived from an EMBL/GenBank/DDBJ whole genome shotgun (WGS) entry which is preliminary data.</text>
</comment>
<dbReference type="InterPro" id="IPR000014">
    <property type="entry name" value="PAS"/>
</dbReference>
<comment type="subcellular location">
    <subcellularLocation>
        <location evidence="2">Cell membrane</location>
        <topology evidence="2">Multi-pass membrane protein</topology>
    </subcellularLocation>
</comment>
<evidence type="ECO:0000256" key="7">
    <source>
        <dbReference type="ARBA" id="ARBA00022692"/>
    </source>
</evidence>
<evidence type="ECO:0000256" key="2">
    <source>
        <dbReference type="ARBA" id="ARBA00004651"/>
    </source>
</evidence>
<keyword evidence="8" id="KW-0547">Nucleotide-binding</keyword>
<proteinExistence type="predicted"/>
<accession>A0A1Y5E6W7</accession>
<dbReference type="PROSITE" id="PS50109">
    <property type="entry name" value="HIS_KIN"/>
    <property type="match status" value="1"/>
</dbReference>
<evidence type="ECO:0000256" key="13">
    <source>
        <dbReference type="SAM" id="Phobius"/>
    </source>
</evidence>
<keyword evidence="5" id="KW-0597">Phosphoprotein</keyword>
<evidence type="ECO:0000256" key="12">
    <source>
        <dbReference type="ARBA" id="ARBA00023012"/>
    </source>
</evidence>
<gene>
    <name evidence="15" type="ORF">A9Q75_13990</name>
</gene>
<dbReference type="GO" id="GO:0005886">
    <property type="term" value="C:plasma membrane"/>
    <property type="evidence" value="ECO:0007669"/>
    <property type="project" value="UniProtKB-SubCell"/>
</dbReference>
<dbReference type="InterPro" id="IPR003594">
    <property type="entry name" value="HATPase_dom"/>
</dbReference>
<dbReference type="Proteomes" id="UP000243053">
    <property type="component" value="Unassembled WGS sequence"/>
</dbReference>
<evidence type="ECO:0000256" key="3">
    <source>
        <dbReference type="ARBA" id="ARBA00012438"/>
    </source>
</evidence>
<comment type="catalytic activity">
    <reaction evidence="1">
        <text>ATP + protein L-histidine = ADP + protein N-phospho-L-histidine.</text>
        <dbReference type="EC" id="2.7.13.3"/>
    </reaction>
</comment>
<evidence type="ECO:0000256" key="4">
    <source>
        <dbReference type="ARBA" id="ARBA00022475"/>
    </source>
</evidence>
<evidence type="ECO:0000256" key="8">
    <source>
        <dbReference type="ARBA" id="ARBA00022741"/>
    </source>
</evidence>
<protein>
    <recommendedName>
        <fullName evidence="3">histidine kinase</fullName>
        <ecNumber evidence="3">2.7.13.3</ecNumber>
    </recommendedName>
</protein>
<organism evidence="15 16">
    <name type="scientific">Colwellia psychrerythraea</name>
    <name type="common">Vibrio psychroerythus</name>
    <dbReference type="NCBI Taxonomy" id="28229"/>
    <lineage>
        <taxon>Bacteria</taxon>
        <taxon>Pseudomonadati</taxon>
        <taxon>Pseudomonadota</taxon>
        <taxon>Gammaproteobacteria</taxon>
        <taxon>Alteromonadales</taxon>
        <taxon>Colwelliaceae</taxon>
        <taxon>Colwellia</taxon>
    </lineage>
</organism>
<dbReference type="Gene3D" id="3.30.565.10">
    <property type="entry name" value="Histidine kinase-like ATPase, C-terminal domain"/>
    <property type="match status" value="1"/>
</dbReference>
<dbReference type="PRINTS" id="PR00344">
    <property type="entry name" value="BCTRLSENSOR"/>
</dbReference>
<keyword evidence="4" id="KW-1003">Cell membrane</keyword>
<evidence type="ECO:0000256" key="9">
    <source>
        <dbReference type="ARBA" id="ARBA00022777"/>
    </source>
</evidence>
<dbReference type="Gene3D" id="1.10.287.130">
    <property type="match status" value="1"/>
</dbReference>
<dbReference type="InterPro" id="IPR004358">
    <property type="entry name" value="Sig_transdc_His_kin-like_C"/>
</dbReference>
<keyword evidence="11 13" id="KW-1133">Transmembrane helix</keyword>
<dbReference type="NCBIfam" id="TIGR00229">
    <property type="entry name" value="sensory_box"/>
    <property type="match status" value="1"/>
</dbReference>
<keyword evidence="13" id="KW-0472">Membrane</keyword>
<dbReference type="EMBL" id="MAAF01000083">
    <property type="protein sequence ID" value="OUR78169.1"/>
    <property type="molecule type" value="Genomic_DNA"/>
</dbReference>
<evidence type="ECO:0000256" key="5">
    <source>
        <dbReference type="ARBA" id="ARBA00022553"/>
    </source>
</evidence>
<dbReference type="SUPFAM" id="SSF55874">
    <property type="entry name" value="ATPase domain of HSP90 chaperone/DNA topoisomerase II/histidine kinase"/>
    <property type="match status" value="1"/>
</dbReference>
<dbReference type="PIRSF" id="PIRSF036431">
    <property type="entry name" value="STHK_DctB"/>
    <property type="match status" value="1"/>
</dbReference>
<evidence type="ECO:0000256" key="1">
    <source>
        <dbReference type="ARBA" id="ARBA00000085"/>
    </source>
</evidence>
<dbReference type="SMART" id="SM00387">
    <property type="entry name" value="HATPase_c"/>
    <property type="match status" value="1"/>
</dbReference>
<dbReference type="PANTHER" id="PTHR43065:SF42">
    <property type="entry name" value="TWO-COMPONENT SENSOR PPRA"/>
    <property type="match status" value="1"/>
</dbReference>
<dbReference type="SUPFAM" id="SSF103190">
    <property type="entry name" value="Sensory domain-like"/>
    <property type="match status" value="1"/>
</dbReference>
<dbReference type="AlphaFoldDB" id="A0A1Y5E6W7"/>
<feature type="domain" description="Histidine kinase" evidence="14">
    <location>
        <begin position="488"/>
        <end position="699"/>
    </location>
</feature>
<keyword evidence="12" id="KW-0902">Two-component regulatory system</keyword>
<dbReference type="EC" id="2.7.13.3" evidence="3"/>
<evidence type="ECO:0000256" key="11">
    <source>
        <dbReference type="ARBA" id="ARBA00022989"/>
    </source>
</evidence>
<dbReference type="GO" id="GO:0005524">
    <property type="term" value="F:ATP binding"/>
    <property type="evidence" value="ECO:0007669"/>
    <property type="project" value="UniProtKB-KW"/>
</dbReference>
<dbReference type="GO" id="GO:0000160">
    <property type="term" value="P:phosphorelay signal transduction system"/>
    <property type="evidence" value="ECO:0007669"/>
    <property type="project" value="UniProtKB-KW"/>
</dbReference>
<evidence type="ECO:0000313" key="16">
    <source>
        <dbReference type="Proteomes" id="UP000243053"/>
    </source>
</evidence>
<dbReference type="InterPro" id="IPR036890">
    <property type="entry name" value="HATPase_C_sf"/>
</dbReference>
<dbReference type="InterPro" id="IPR035965">
    <property type="entry name" value="PAS-like_dom_sf"/>
</dbReference>
<reference evidence="16" key="1">
    <citation type="journal article" date="2017" name="Proc. Natl. Acad. Sci. U.S.A.">
        <title>Simulation of Deepwater Horizon oil plume reveals substrate specialization within a complex community of hydrocarbon degraders.</title>
        <authorList>
            <person name="Hu P."/>
            <person name="Dubinsky E.A."/>
            <person name="Probst A.J."/>
            <person name="Wang J."/>
            <person name="Sieber C.M.K."/>
            <person name="Tom L.M."/>
            <person name="Gardinali P."/>
            <person name="Banfield J.F."/>
            <person name="Atlas R.M."/>
            <person name="Andersen G.L."/>
        </authorList>
    </citation>
    <scope>NUCLEOTIDE SEQUENCE [LARGE SCALE GENOMIC DNA]</scope>
</reference>
<evidence type="ECO:0000256" key="10">
    <source>
        <dbReference type="ARBA" id="ARBA00022840"/>
    </source>
</evidence>